<accession>A0A117IMV6</accession>
<evidence type="ECO:0000256" key="2">
    <source>
        <dbReference type="SAM" id="Phobius"/>
    </source>
</evidence>
<reference evidence="3 4" key="1">
    <citation type="journal article" date="2016" name="Genome Announc.">
        <title>Draft Genome Sequences of Five Rapidly Growing Mycobacterium Species, M. thermoresistibile, M. fortuitum subsp. acetamidolyticum, M. canariasense, M. brisbanense, and M. novocastrense.</title>
        <authorList>
            <person name="Katahira K."/>
            <person name="Ogura Y."/>
            <person name="Gotoh Y."/>
            <person name="Hayashi T."/>
        </authorList>
    </citation>
    <scope>NUCLEOTIDE SEQUENCE [LARGE SCALE GENOMIC DNA]</scope>
    <source>
        <strain evidence="3 4">JCM6362</strain>
    </source>
</reference>
<feature type="compositionally biased region" description="Basic and acidic residues" evidence="1">
    <location>
        <begin position="150"/>
        <end position="161"/>
    </location>
</feature>
<dbReference type="Gene3D" id="6.10.250.660">
    <property type="match status" value="1"/>
</dbReference>
<gene>
    <name evidence="3" type="ORF">RMCT_2848</name>
</gene>
<dbReference type="NCBIfam" id="TIGR03544">
    <property type="entry name" value="DivI1A_domain"/>
    <property type="match status" value="1"/>
</dbReference>
<evidence type="ECO:0000256" key="1">
    <source>
        <dbReference type="SAM" id="MobiDB-lite"/>
    </source>
</evidence>
<evidence type="ECO:0000313" key="4">
    <source>
        <dbReference type="Proteomes" id="UP000069654"/>
    </source>
</evidence>
<reference evidence="4" key="2">
    <citation type="submission" date="2016-02" db="EMBL/GenBank/DDBJ databases">
        <title>Draft genome sequence of five rapidly growing Mycobacterium species.</title>
        <authorList>
            <person name="Katahira K."/>
            <person name="Gotou Y."/>
            <person name="Iida K."/>
            <person name="Ogura Y."/>
            <person name="Hayashi T."/>
        </authorList>
    </citation>
    <scope>NUCLEOTIDE SEQUENCE [LARGE SCALE GENOMIC DNA]</scope>
    <source>
        <strain evidence="4">JCM6362</strain>
    </source>
</reference>
<evidence type="ECO:0000313" key="3">
    <source>
        <dbReference type="EMBL" id="GAT15878.1"/>
    </source>
</evidence>
<keyword evidence="2" id="KW-0472">Membrane</keyword>
<keyword evidence="2" id="KW-1133">Transmembrane helix</keyword>
<feature type="region of interest" description="Disordered" evidence="1">
    <location>
        <begin position="95"/>
        <end position="175"/>
    </location>
</feature>
<keyword evidence="2" id="KW-0812">Transmembrane</keyword>
<dbReference type="Proteomes" id="UP000069654">
    <property type="component" value="Unassembled WGS sequence"/>
</dbReference>
<name>A0A117IMV6_MYCTH</name>
<dbReference type="STRING" id="1797.RMCT_2848"/>
<comment type="caution">
    <text evidence="3">The sequence shown here is derived from an EMBL/GenBank/DDBJ whole genome shotgun (WGS) entry which is preliminary data.</text>
</comment>
<protein>
    <submittedName>
        <fullName evidence="3">DivIVA domain-containing protein</fullName>
    </submittedName>
</protein>
<organism evidence="3 4">
    <name type="scientific">Mycolicibacterium thermoresistibile</name>
    <name type="common">Mycobacterium thermoresistibile</name>
    <dbReference type="NCBI Taxonomy" id="1797"/>
    <lineage>
        <taxon>Bacteria</taxon>
        <taxon>Bacillati</taxon>
        <taxon>Actinomycetota</taxon>
        <taxon>Actinomycetes</taxon>
        <taxon>Mycobacteriales</taxon>
        <taxon>Mycobacteriaceae</taxon>
        <taxon>Mycolicibacterium</taxon>
    </lineage>
</organism>
<dbReference type="AlphaFoldDB" id="A0A117IMV6"/>
<dbReference type="EMBL" id="BCTB01000020">
    <property type="protein sequence ID" value="GAT15878.1"/>
    <property type="molecule type" value="Genomic_DNA"/>
</dbReference>
<sequence>MTLVLLYLVVLILVAVVLFGVGSVLFGRGEPLPPLPRGTTATVLPASGVTGRDVQAVKFTQTLRGYKTSEVDWVLDRLGQELDLLRGELAALRAADATPHADAREDTDTTGIDGAGEATEAPELNEATEATEPNEADEANETGTTGGADRSADPDDHDRAEQGAASVATRSEDES</sequence>
<feature type="compositionally biased region" description="Low complexity" evidence="1">
    <location>
        <begin position="117"/>
        <end position="131"/>
    </location>
</feature>
<proteinExistence type="predicted"/>
<feature type="transmembrane region" description="Helical" evidence="2">
    <location>
        <begin position="6"/>
        <end position="27"/>
    </location>
</feature>
<dbReference type="OMA" id="ICTDLWE"/>
<dbReference type="InterPro" id="IPR019933">
    <property type="entry name" value="DivIVA_domain"/>
</dbReference>